<dbReference type="GO" id="GO:0015986">
    <property type="term" value="P:proton motive force-driven ATP synthesis"/>
    <property type="evidence" value="ECO:0007669"/>
    <property type="project" value="UniProtKB-UniRule"/>
</dbReference>
<evidence type="ECO:0000256" key="6">
    <source>
        <dbReference type="ARBA" id="ARBA00023128"/>
    </source>
</evidence>
<dbReference type="InterPro" id="IPR013837">
    <property type="entry name" value="ATP_synth_F0_suB"/>
</dbReference>
<comment type="caution">
    <text evidence="9">The sequence shown here is derived from an EMBL/GenBank/DDBJ whole genome shotgun (WGS) entry which is preliminary data.</text>
</comment>
<dbReference type="GO" id="GO:0005743">
    <property type="term" value="C:mitochondrial inner membrane"/>
    <property type="evidence" value="ECO:0007669"/>
    <property type="project" value="UniProtKB-SubCell"/>
</dbReference>
<keyword evidence="1 8" id="KW-0813">Transport</keyword>
<evidence type="ECO:0000256" key="4">
    <source>
        <dbReference type="ARBA" id="ARBA00022792"/>
    </source>
</evidence>
<comment type="subunit">
    <text evidence="8">F-type ATPases have 2 components, CF(1) - the catalytic core - and CF(0) - the membrane proton channel. CF(1) and CF(0) have multiple subunits.</text>
</comment>
<dbReference type="AlphaFoldDB" id="A0AAD7UH77"/>
<dbReference type="GO" id="GO:0045259">
    <property type="term" value="C:proton-transporting ATP synthase complex"/>
    <property type="evidence" value="ECO:0007669"/>
    <property type="project" value="UniProtKB-KW"/>
</dbReference>
<keyword evidence="7 8" id="KW-0472">Membrane</keyword>
<evidence type="ECO:0000256" key="2">
    <source>
        <dbReference type="ARBA" id="ARBA00022547"/>
    </source>
</evidence>
<evidence type="ECO:0000256" key="3">
    <source>
        <dbReference type="ARBA" id="ARBA00022781"/>
    </source>
</evidence>
<evidence type="ECO:0000256" key="8">
    <source>
        <dbReference type="RuleBase" id="RU368017"/>
    </source>
</evidence>
<keyword evidence="3 8" id="KW-0375">Hydrogen ion transport</keyword>
<reference evidence="9" key="1">
    <citation type="submission" date="2023-01" db="EMBL/GenBank/DDBJ databases">
        <title>Metagenome sequencing of chrysophaentin producing Chrysophaeum taylorii.</title>
        <authorList>
            <person name="Davison J."/>
            <person name="Bewley C."/>
        </authorList>
    </citation>
    <scope>NUCLEOTIDE SEQUENCE</scope>
    <source>
        <strain evidence="9">NIES-1699</strain>
    </source>
</reference>
<organism evidence="9 10">
    <name type="scientific">Chrysophaeum taylorii</name>
    <dbReference type="NCBI Taxonomy" id="2483200"/>
    <lineage>
        <taxon>Eukaryota</taxon>
        <taxon>Sar</taxon>
        <taxon>Stramenopiles</taxon>
        <taxon>Ochrophyta</taxon>
        <taxon>Pelagophyceae</taxon>
        <taxon>Pelagomonadales</taxon>
        <taxon>Pelagomonadaceae</taxon>
        <taxon>Chrysophaeum</taxon>
    </lineage>
</organism>
<keyword evidence="5 8" id="KW-0406">Ion transport</keyword>
<dbReference type="Pfam" id="PF05405">
    <property type="entry name" value="Mt_ATP-synt_B"/>
    <property type="match status" value="1"/>
</dbReference>
<comment type="similarity">
    <text evidence="8">Belongs to the eukaryotic ATPase B chain family.</text>
</comment>
<accession>A0AAD7UH77</accession>
<protein>
    <recommendedName>
        <fullName evidence="8">ATP synthase subunit b</fullName>
    </recommendedName>
</protein>
<evidence type="ECO:0000256" key="5">
    <source>
        <dbReference type="ARBA" id="ARBA00023065"/>
    </source>
</evidence>
<evidence type="ECO:0000313" key="10">
    <source>
        <dbReference type="Proteomes" id="UP001230188"/>
    </source>
</evidence>
<dbReference type="PANTHER" id="PTHR12733:SF3">
    <property type="entry name" value="ATP SYNTHASE F(0) COMPLEX SUBUNIT B1, MITOCHONDRIAL"/>
    <property type="match status" value="1"/>
</dbReference>
<dbReference type="InterPro" id="IPR008688">
    <property type="entry name" value="ATP_synth_Bsub_B/MI25"/>
</dbReference>
<dbReference type="EMBL" id="JAQMWT010000334">
    <property type="protein sequence ID" value="KAJ8604338.1"/>
    <property type="molecule type" value="Genomic_DNA"/>
</dbReference>
<comment type="function">
    <text evidence="8">Subunit b, of the mitochondrial membrane ATP synthase complex (F(1)F(0) ATP synthase or Complex V) that produces ATP from ADP in the presence of a proton gradient across the membrane which is generated by electron transport complexes of the respiratory chain. ATP synthase complex consist of a soluble F(1) head domain - the catalytic core - and a membrane F(1) domain - the membrane proton channel. These two domains are linked by a central stalk rotating inside the F(1) region and a stationary peripheral stalk. During catalysis, ATP synthesis in the catalytic domain of F(1) is coupled via a rotary mechanism of the central stalk subunits to proton translocation. In vivo, can only synthesize ATP although its ATP hydrolase activity can be activated artificially in vitro. Part of the complex F(0) domain. Part of the complex F(0) domain and the peripheric stalk, which acts as a stator to hold the catalytic alpha(3)beta(3) subcomplex and subunit a/ATP6 static relative to the rotary elements.</text>
</comment>
<name>A0AAD7UH77_9STRA</name>
<gene>
    <name evidence="9" type="ORF">CTAYLR_002514</name>
</gene>
<comment type="subcellular location">
    <subcellularLocation>
        <location evidence="8">Mitochondrion</location>
    </subcellularLocation>
    <subcellularLocation>
        <location evidence="8">Mitochondrion inner membrane</location>
    </subcellularLocation>
</comment>
<dbReference type="Proteomes" id="UP001230188">
    <property type="component" value="Unassembled WGS sequence"/>
</dbReference>
<keyword evidence="4 8" id="KW-0999">Mitochondrion inner membrane</keyword>
<keyword evidence="6 8" id="KW-0496">Mitochondrion</keyword>
<evidence type="ECO:0000313" key="9">
    <source>
        <dbReference type="EMBL" id="KAJ8604338.1"/>
    </source>
</evidence>
<dbReference type="PANTHER" id="PTHR12733">
    <property type="entry name" value="MITOCHONDRIAL ATP SYNTHASE B CHAIN"/>
    <property type="match status" value="1"/>
</dbReference>
<keyword evidence="10" id="KW-1185">Reference proteome</keyword>
<keyword evidence="2 8" id="KW-0138">CF(0)</keyword>
<evidence type="ECO:0000256" key="1">
    <source>
        <dbReference type="ARBA" id="ARBA00022448"/>
    </source>
</evidence>
<proteinExistence type="inferred from homology"/>
<evidence type="ECO:0000256" key="7">
    <source>
        <dbReference type="ARBA" id="ARBA00023136"/>
    </source>
</evidence>
<dbReference type="GO" id="GO:0015078">
    <property type="term" value="F:proton transmembrane transporter activity"/>
    <property type="evidence" value="ECO:0007669"/>
    <property type="project" value="UniProtKB-UniRule"/>
</dbReference>
<sequence length="270" mass="29160">MLAARTLARQAPRLSRQISINSYLAKVGLDDWKRQLPLGIVLAIPLIQNEVLILSEETQLVGCFCLFCGTAYQLGADSVSDMLAAKSKSITEQHNAVEDQAIAGVREMVEAHEKRVEMLTVLKTVGEAQAQAMADLKVAKAMEFKHTTRDSIVKMLDTLVAKEDQARAAMTAKIIAEAAANVTSKFADPDVKSQALTESISILQTGGSPQLVSSMFKDYFKSRAENAAAMKGTDVPLPPEAQAEIADELKALAKRDGREPTFSIPASVTI</sequence>